<evidence type="ECO:0000256" key="4">
    <source>
        <dbReference type="ARBA" id="ARBA00023136"/>
    </source>
</evidence>
<keyword evidence="9" id="KW-1185">Reference proteome</keyword>
<proteinExistence type="predicted"/>
<dbReference type="InterPro" id="IPR016187">
    <property type="entry name" value="CTDL_fold"/>
</dbReference>
<dbReference type="InterPro" id="IPR018378">
    <property type="entry name" value="C-type_lectin_CS"/>
</dbReference>
<dbReference type="Pfam" id="PF00059">
    <property type="entry name" value="Lectin_C"/>
    <property type="match status" value="1"/>
</dbReference>
<gene>
    <name evidence="8" type="ORF">MAR_032480</name>
</gene>
<dbReference type="Gene3D" id="3.10.100.10">
    <property type="entry name" value="Mannose-Binding Protein A, subunit A"/>
    <property type="match status" value="2"/>
</dbReference>
<evidence type="ECO:0000313" key="8">
    <source>
        <dbReference type="EMBL" id="WAR17886.1"/>
    </source>
</evidence>
<dbReference type="Gene3D" id="1.20.140.150">
    <property type="match status" value="1"/>
</dbReference>
<dbReference type="Proteomes" id="UP001164746">
    <property type="component" value="Chromosome 10"/>
</dbReference>
<dbReference type="InterPro" id="IPR016186">
    <property type="entry name" value="C-type_lectin-like/link_sf"/>
</dbReference>
<name>A0ABY7FAR7_MYAAR</name>
<evidence type="ECO:0000256" key="5">
    <source>
        <dbReference type="ARBA" id="ARBA00023157"/>
    </source>
</evidence>
<evidence type="ECO:0000259" key="7">
    <source>
        <dbReference type="PROSITE" id="PS50041"/>
    </source>
</evidence>
<feature type="transmembrane region" description="Helical" evidence="6">
    <location>
        <begin position="293"/>
        <end position="313"/>
    </location>
</feature>
<reference evidence="8" key="1">
    <citation type="submission" date="2022-11" db="EMBL/GenBank/DDBJ databases">
        <title>Centuries of genome instability and evolution in soft-shell clam transmissible cancer (bioRxiv).</title>
        <authorList>
            <person name="Hart S.F.M."/>
            <person name="Yonemitsu M.A."/>
            <person name="Giersch R.M."/>
            <person name="Beal B.F."/>
            <person name="Arriagada G."/>
            <person name="Davis B.W."/>
            <person name="Ostrander E.A."/>
            <person name="Goff S.P."/>
            <person name="Metzger M.J."/>
        </authorList>
    </citation>
    <scope>NUCLEOTIDE SEQUENCE</scope>
    <source>
        <strain evidence="8">MELC-2E11</strain>
        <tissue evidence="8">Siphon/mantle</tissue>
    </source>
</reference>
<keyword evidence="3 6" id="KW-1133">Transmembrane helix</keyword>
<keyword evidence="4 6" id="KW-0472">Membrane</keyword>
<dbReference type="InterPro" id="IPR004031">
    <property type="entry name" value="PMP22/EMP/MP20/Claudin"/>
</dbReference>
<evidence type="ECO:0000256" key="3">
    <source>
        <dbReference type="ARBA" id="ARBA00022989"/>
    </source>
</evidence>
<comment type="subcellular location">
    <subcellularLocation>
        <location evidence="1">Membrane</location>
        <topology evidence="1">Multi-pass membrane protein</topology>
    </subcellularLocation>
</comment>
<feature type="transmembrane region" description="Helical" evidence="6">
    <location>
        <begin position="250"/>
        <end position="273"/>
    </location>
</feature>
<accession>A0ABY7FAR7</accession>
<dbReference type="InterPro" id="IPR001304">
    <property type="entry name" value="C-type_lectin-like"/>
</dbReference>
<evidence type="ECO:0000256" key="1">
    <source>
        <dbReference type="ARBA" id="ARBA00004141"/>
    </source>
</evidence>
<dbReference type="EMBL" id="CP111021">
    <property type="protein sequence ID" value="WAR17886.1"/>
    <property type="molecule type" value="Genomic_DNA"/>
</dbReference>
<feature type="transmembrane region" description="Helical" evidence="6">
    <location>
        <begin position="213"/>
        <end position="238"/>
    </location>
</feature>
<dbReference type="PROSITE" id="PS00615">
    <property type="entry name" value="C_TYPE_LECTIN_1"/>
    <property type="match status" value="1"/>
</dbReference>
<keyword evidence="5" id="KW-1015">Disulfide bond</keyword>
<dbReference type="PROSITE" id="PS50041">
    <property type="entry name" value="C_TYPE_LECTIN_2"/>
    <property type="match status" value="1"/>
</dbReference>
<protein>
    <submittedName>
        <fullName evidence="8">PGCA-like protein</fullName>
    </submittedName>
</protein>
<organism evidence="8 9">
    <name type="scientific">Mya arenaria</name>
    <name type="common">Soft-shell clam</name>
    <dbReference type="NCBI Taxonomy" id="6604"/>
    <lineage>
        <taxon>Eukaryota</taxon>
        <taxon>Metazoa</taxon>
        <taxon>Spiralia</taxon>
        <taxon>Lophotrochozoa</taxon>
        <taxon>Mollusca</taxon>
        <taxon>Bivalvia</taxon>
        <taxon>Autobranchia</taxon>
        <taxon>Heteroconchia</taxon>
        <taxon>Euheterodonta</taxon>
        <taxon>Imparidentia</taxon>
        <taxon>Neoheterodontei</taxon>
        <taxon>Myida</taxon>
        <taxon>Myoidea</taxon>
        <taxon>Myidae</taxon>
        <taxon>Mya</taxon>
    </lineage>
</organism>
<feature type="domain" description="C-type lectin" evidence="7">
    <location>
        <begin position="19"/>
        <end position="103"/>
    </location>
</feature>
<dbReference type="Pfam" id="PF13903">
    <property type="entry name" value="Claudin_2"/>
    <property type="match status" value="1"/>
</dbReference>
<dbReference type="SMART" id="SM00034">
    <property type="entry name" value="CLECT"/>
    <property type="match status" value="1"/>
</dbReference>
<sequence length="324" mass="37846">MACDEYNSIEICPDGWVRFQGSCYFLHHDPKTFTEAEHYCTQHGSHLVHVNNIFENKFLKDRLTHQRQPNDDSHAQDCVHFYVPNEFTWNDYQCSSQFPFICEKRPADIENCQCGSSGIVGCESDKFSKMEKGTYAMFCLCFAIFCLLIAFASPYWVESFEKSDNKFVKCGLWEFCFNDYSFWKDYNGKRFLGCWYIFSDQYRPLWEWLSPPWFIGCQVMISVTLLFQVVSCVVATLAYWRCLPMYLKEIIYMGTALVALLCTVLIFITLILMGIKKEDRGWMPRPDQNYLSWSYGLACISGWFMLFAAGAFAKAASDDTKERY</sequence>
<evidence type="ECO:0000313" key="9">
    <source>
        <dbReference type="Proteomes" id="UP001164746"/>
    </source>
</evidence>
<dbReference type="PANTHER" id="PTHR21284:SF12">
    <property type="entry name" value="EG:80H7.2 PROTEIN"/>
    <property type="match status" value="1"/>
</dbReference>
<dbReference type="PANTHER" id="PTHR21284">
    <property type="entry name" value="EG:80H7.2 PROTEIN"/>
    <property type="match status" value="1"/>
</dbReference>
<keyword evidence="2 6" id="KW-0812">Transmembrane</keyword>
<dbReference type="SUPFAM" id="SSF56436">
    <property type="entry name" value="C-type lectin-like"/>
    <property type="match status" value="1"/>
</dbReference>
<evidence type="ECO:0000256" key="2">
    <source>
        <dbReference type="ARBA" id="ARBA00022692"/>
    </source>
</evidence>
<evidence type="ECO:0000256" key="6">
    <source>
        <dbReference type="SAM" id="Phobius"/>
    </source>
</evidence>
<feature type="transmembrane region" description="Helical" evidence="6">
    <location>
        <begin position="135"/>
        <end position="157"/>
    </location>
</feature>